<gene>
    <name evidence="1" type="ORF">PBLR_14653</name>
</gene>
<accession>A0A383RHS1</accession>
<sequence length="85" mass="9769">MGELDGDSLESRITLCTLYSVFSLSHLAGKKDVQSVCAEGETRIYIDIGQSRNGRDRIRESPVDFNRVEKYLKNITDHYGRKRFL</sequence>
<organism evidence="1 2">
    <name type="scientific">Paenibacillus alvei</name>
    <name type="common">Bacillus alvei</name>
    <dbReference type="NCBI Taxonomy" id="44250"/>
    <lineage>
        <taxon>Bacteria</taxon>
        <taxon>Bacillati</taxon>
        <taxon>Bacillota</taxon>
        <taxon>Bacilli</taxon>
        <taxon>Bacillales</taxon>
        <taxon>Paenibacillaceae</taxon>
        <taxon>Paenibacillus</taxon>
    </lineage>
</organism>
<reference evidence="2" key="1">
    <citation type="submission" date="2018-08" db="EMBL/GenBank/DDBJ databases">
        <authorList>
            <person name="Chevrot R."/>
        </authorList>
    </citation>
    <scope>NUCLEOTIDE SEQUENCE [LARGE SCALE GENOMIC DNA]</scope>
</reference>
<protein>
    <submittedName>
        <fullName evidence="1">Uncharacterized protein</fullName>
    </submittedName>
</protein>
<dbReference type="Proteomes" id="UP000304148">
    <property type="component" value="Chromosome"/>
</dbReference>
<evidence type="ECO:0000313" key="2">
    <source>
        <dbReference type="Proteomes" id="UP000304148"/>
    </source>
</evidence>
<name>A0A383RHS1_PAEAL</name>
<evidence type="ECO:0000313" key="1">
    <source>
        <dbReference type="EMBL" id="SYX86231.1"/>
    </source>
</evidence>
<proteinExistence type="predicted"/>
<dbReference type="EMBL" id="LS992241">
    <property type="protein sequence ID" value="SYX86231.1"/>
    <property type="molecule type" value="Genomic_DNA"/>
</dbReference>
<dbReference type="AlphaFoldDB" id="A0A383RHS1"/>